<evidence type="ECO:0000313" key="1">
    <source>
        <dbReference type="EMBL" id="OVE50685.1"/>
    </source>
</evidence>
<dbReference type="SUPFAM" id="SSF109604">
    <property type="entry name" value="HD-domain/PDEase-like"/>
    <property type="match status" value="1"/>
</dbReference>
<dbReference type="RefSeq" id="WP_011134127.1">
    <property type="nucleotide sequence ID" value="NZ_JBCDMD010000004.1"/>
</dbReference>
<dbReference type="OMA" id="VMLATER"/>
<comment type="caution">
    <text evidence="1">The sequence shown here is derived from an EMBL/GenBank/DDBJ whole genome shotgun (WGS) entry which is preliminary data.</text>
</comment>
<dbReference type="GO" id="GO:0016787">
    <property type="term" value="F:hydrolase activity"/>
    <property type="evidence" value="ECO:0007669"/>
    <property type="project" value="UniProtKB-KW"/>
</dbReference>
<dbReference type="EMBL" id="NHOO01000001">
    <property type="protein sequence ID" value="OVE50685.1"/>
    <property type="molecule type" value="Genomic_DNA"/>
</dbReference>
<organism evidence="1 3">
    <name type="scientific">Chromobacterium violaceum</name>
    <dbReference type="NCBI Taxonomy" id="536"/>
    <lineage>
        <taxon>Bacteria</taxon>
        <taxon>Pseudomonadati</taxon>
        <taxon>Pseudomonadota</taxon>
        <taxon>Betaproteobacteria</taxon>
        <taxon>Neisseriales</taxon>
        <taxon>Chromobacteriaceae</taxon>
        <taxon>Chromobacterium</taxon>
    </lineage>
</organism>
<dbReference type="Proteomes" id="UP000196342">
    <property type="component" value="Unassembled WGS sequence"/>
</dbReference>
<gene>
    <name evidence="1" type="ORF">CBW21_01460</name>
    <name evidence="2" type="ORF">NCTC8684_04310</name>
</gene>
<dbReference type="Gene3D" id="1.10.3210.10">
    <property type="entry name" value="Hypothetical protein af1432"/>
    <property type="match status" value="1"/>
</dbReference>
<proteinExistence type="predicted"/>
<sequence>MRSAFVQTASGRYLDVQDPQPDDIDIADIAHHLAHLCRFGGACRQYYSEAEHAVRMAEILPPRLKLAGLLYGAAKAYAGEAVRPGGQAGPAPQHRLTAAVEARFGLHLSGDDRAELAMADARLLATERRDLMPPDNIEWPILTGVQPLAERIWPMTIAQALASFCAVYEQCRAWSSSAQIRLRQPSVR</sequence>
<reference evidence="2 4" key="2">
    <citation type="submission" date="2018-06" db="EMBL/GenBank/DDBJ databases">
        <authorList>
            <consortium name="Pathogen Informatics"/>
            <person name="Doyle S."/>
        </authorList>
    </citation>
    <scope>NUCLEOTIDE SEQUENCE [LARGE SCALE GENOMIC DNA]</scope>
    <source>
        <strain evidence="2 4">NCTC8684</strain>
    </source>
</reference>
<accession>A0A202BH23</accession>
<evidence type="ECO:0000313" key="3">
    <source>
        <dbReference type="Proteomes" id="UP000196342"/>
    </source>
</evidence>
<protein>
    <submittedName>
        <fullName evidence="1">Phosphohydrolase</fullName>
    </submittedName>
</protein>
<keyword evidence="1" id="KW-0378">Hydrolase</keyword>
<reference evidence="1 3" key="1">
    <citation type="submission" date="2017-05" db="EMBL/GenBank/DDBJ databases">
        <title>Chromobacterium violaceum GHPS1 isolated from Hydrocarbon polluted soil in French Guiana display an awesome secondary metabolite arsenal and a battery of drug and heavy-metal-resistance and detoxification of xenobiotics proteins.</title>
        <authorList>
            <person name="Belbahri L."/>
        </authorList>
    </citation>
    <scope>NUCLEOTIDE SEQUENCE [LARGE SCALE GENOMIC DNA]</scope>
    <source>
        <strain evidence="1 3">GHPS1</strain>
    </source>
</reference>
<dbReference type="Proteomes" id="UP000254029">
    <property type="component" value="Unassembled WGS sequence"/>
</dbReference>
<keyword evidence="3" id="KW-1185">Reference proteome</keyword>
<dbReference type="AlphaFoldDB" id="A0A1R0MQZ8"/>
<accession>A0A1R0MQZ8</accession>
<dbReference type="EMBL" id="UIGR01000003">
    <property type="protein sequence ID" value="SUY93178.1"/>
    <property type="molecule type" value="Genomic_DNA"/>
</dbReference>
<name>A0A1R0MQZ8_CHRVL</name>
<evidence type="ECO:0000313" key="2">
    <source>
        <dbReference type="EMBL" id="SUY93178.1"/>
    </source>
</evidence>
<evidence type="ECO:0000313" key="4">
    <source>
        <dbReference type="Proteomes" id="UP000254029"/>
    </source>
</evidence>